<name>A0A183B3G6_9TREM</name>
<proteinExistence type="predicted"/>
<dbReference type="Proteomes" id="UP000272942">
    <property type="component" value="Unassembled WGS sequence"/>
</dbReference>
<reference evidence="1 2" key="2">
    <citation type="submission" date="2018-11" db="EMBL/GenBank/DDBJ databases">
        <authorList>
            <consortium name="Pathogen Informatics"/>
        </authorList>
    </citation>
    <scope>NUCLEOTIDE SEQUENCE [LARGE SCALE GENOMIC DNA]</scope>
    <source>
        <strain evidence="1 2">Egypt</strain>
    </source>
</reference>
<organism evidence="3">
    <name type="scientific">Echinostoma caproni</name>
    <dbReference type="NCBI Taxonomy" id="27848"/>
    <lineage>
        <taxon>Eukaryota</taxon>
        <taxon>Metazoa</taxon>
        <taxon>Spiralia</taxon>
        <taxon>Lophotrochozoa</taxon>
        <taxon>Platyhelminthes</taxon>
        <taxon>Trematoda</taxon>
        <taxon>Digenea</taxon>
        <taxon>Plagiorchiida</taxon>
        <taxon>Echinostomata</taxon>
        <taxon>Echinostomatoidea</taxon>
        <taxon>Echinostomatidae</taxon>
        <taxon>Echinostoma</taxon>
    </lineage>
</organism>
<dbReference type="EMBL" id="UZAN01055863">
    <property type="protein sequence ID" value="VDP91023.1"/>
    <property type="molecule type" value="Genomic_DNA"/>
</dbReference>
<gene>
    <name evidence="1" type="ORF">ECPE_LOCUS13751</name>
</gene>
<evidence type="ECO:0000313" key="2">
    <source>
        <dbReference type="Proteomes" id="UP000272942"/>
    </source>
</evidence>
<dbReference type="WBParaSite" id="ECPE_0001379101-mRNA-1">
    <property type="protein sequence ID" value="ECPE_0001379101-mRNA-1"/>
    <property type="gene ID" value="ECPE_0001379101"/>
</dbReference>
<keyword evidence="2" id="KW-1185">Reference proteome</keyword>
<protein>
    <submittedName>
        <fullName evidence="3">Secreted protein</fullName>
    </submittedName>
</protein>
<evidence type="ECO:0000313" key="1">
    <source>
        <dbReference type="EMBL" id="VDP91023.1"/>
    </source>
</evidence>
<evidence type="ECO:0000313" key="3">
    <source>
        <dbReference type="WBParaSite" id="ECPE_0001379101-mRNA-1"/>
    </source>
</evidence>
<reference evidence="3" key="1">
    <citation type="submission" date="2016-06" db="UniProtKB">
        <authorList>
            <consortium name="WormBaseParasite"/>
        </authorList>
    </citation>
    <scope>IDENTIFICATION</scope>
</reference>
<sequence>MLFPSSVLSWVLPQTAEFCPFCSRFGWLGPAEGLESTPTMDHLAPAMVLGVVVSTVFEYMLPHSGPG</sequence>
<dbReference type="AlphaFoldDB" id="A0A183B3G6"/>
<accession>A0A183B3G6</accession>